<evidence type="ECO:0000313" key="8">
    <source>
        <dbReference type="Proteomes" id="UP000243900"/>
    </source>
</evidence>
<feature type="domain" description="RecX second three-helical" evidence="5">
    <location>
        <begin position="68"/>
        <end position="102"/>
    </location>
</feature>
<evidence type="ECO:0000259" key="6">
    <source>
        <dbReference type="Pfam" id="PF21982"/>
    </source>
</evidence>
<dbReference type="PANTHER" id="PTHR33602">
    <property type="entry name" value="REGULATORY PROTEIN RECX FAMILY PROTEIN"/>
    <property type="match status" value="1"/>
</dbReference>
<evidence type="ECO:0000259" key="5">
    <source>
        <dbReference type="Pfam" id="PF02631"/>
    </source>
</evidence>
<dbReference type="InterPro" id="IPR053926">
    <property type="entry name" value="RecX_HTH_1st"/>
</dbReference>
<dbReference type="InterPro" id="IPR003783">
    <property type="entry name" value="Regulatory_RecX"/>
</dbReference>
<dbReference type="Gene3D" id="1.10.10.10">
    <property type="entry name" value="Winged helix-like DNA-binding domain superfamily/Winged helix DNA-binding domain"/>
    <property type="match status" value="2"/>
</dbReference>
<dbReference type="EMBL" id="PTQZ01000082">
    <property type="protein sequence ID" value="PQA44693.1"/>
    <property type="molecule type" value="Genomic_DNA"/>
</dbReference>
<feature type="domain" description="RecX first three-helical" evidence="6">
    <location>
        <begin position="31"/>
        <end position="61"/>
    </location>
</feature>
<dbReference type="InterPro" id="IPR036388">
    <property type="entry name" value="WH-like_DNA-bd_sf"/>
</dbReference>
<dbReference type="Pfam" id="PF02631">
    <property type="entry name" value="RecX_HTH2"/>
    <property type="match status" value="1"/>
</dbReference>
<evidence type="ECO:0000313" key="7">
    <source>
        <dbReference type="EMBL" id="PQA44693.1"/>
    </source>
</evidence>
<organism evidence="7 8">
    <name type="scientific">Amnimonas aquatica</name>
    <dbReference type="NCBI Taxonomy" id="2094561"/>
    <lineage>
        <taxon>Bacteria</taxon>
        <taxon>Pseudomonadati</taxon>
        <taxon>Pseudomonadota</taxon>
        <taxon>Gammaproteobacteria</taxon>
        <taxon>Moraxellales</taxon>
        <taxon>Moraxellaceae</taxon>
        <taxon>Amnimonas</taxon>
    </lineage>
</organism>
<sequence>MSRVSTKKPVSDPAAPLTPEQVWGRLLAWQARREHSRAELAGKLAGLGVVPDAAEPALDRLAELGLQNDDRYAEMLVRSQLQRGKGRQAIRQALQQRGLDRDHPALAEQADDLDWVARAVELLQRRFGDRAGGPAQDERERA</sequence>
<keyword evidence="4" id="KW-0963">Cytoplasm</keyword>
<protein>
    <recommendedName>
        <fullName evidence="3">Regulatory protein RecX</fullName>
    </recommendedName>
</protein>
<gene>
    <name evidence="7" type="ORF">C5O18_04815</name>
</gene>
<dbReference type="PANTHER" id="PTHR33602:SF1">
    <property type="entry name" value="REGULATORY PROTEIN RECX FAMILY PROTEIN"/>
    <property type="match status" value="1"/>
</dbReference>
<comment type="caution">
    <text evidence="7">The sequence shown here is derived from an EMBL/GenBank/DDBJ whole genome shotgun (WGS) entry which is preliminary data.</text>
</comment>
<dbReference type="AlphaFoldDB" id="A0A2P6AT51"/>
<comment type="subcellular location">
    <subcellularLocation>
        <location evidence="1">Cytoplasm</location>
    </subcellularLocation>
</comment>
<evidence type="ECO:0000256" key="4">
    <source>
        <dbReference type="ARBA" id="ARBA00022490"/>
    </source>
</evidence>
<dbReference type="GO" id="GO:0006282">
    <property type="term" value="P:regulation of DNA repair"/>
    <property type="evidence" value="ECO:0007669"/>
    <property type="project" value="InterPro"/>
</dbReference>
<evidence type="ECO:0000256" key="3">
    <source>
        <dbReference type="ARBA" id="ARBA00018111"/>
    </source>
</evidence>
<comment type="similarity">
    <text evidence="2">Belongs to the RecX family.</text>
</comment>
<accession>A0A2P6AT51</accession>
<reference evidence="8" key="1">
    <citation type="submission" date="2018-02" db="EMBL/GenBank/DDBJ databases">
        <title>Genome sequencing of Solimonas sp. HR-BB.</title>
        <authorList>
            <person name="Lee Y."/>
            <person name="Jeon C.O."/>
        </authorList>
    </citation>
    <scope>NUCLEOTIDE SEQUENCE [LARGE SCALE GENOMIC DNA]</scope>
    <source>
        <strain evidence="8">HR-E</strain>
    </source>
</reference>
<name>A0A2P6AT51_9GAMM</name>
<dbReference type="Pfam" id="PF21982">
    <property type="entry name" value="RecX_HTH1"/>
    <property type="match status" value="1"/>
</dbReference>
<dbReference type="Proteomes" id="UP000243900">
    <property type="component" value="Unassembled WGS sequence"/>
</dbReference>
<evidence type="ECO:0000256" key="2">
    <source>
        <dbReference type="ARBA" id="ARBA00009695"/>
    </source>
</evidence>
<dbReference type="GO" id="GO:0005737">
    <property type="term" value="C:cytoplasm"/>
    <property type="evidence" value="ECO:0007669"/>
    <property type="project" value="UniProtKB-SubCell"/>
</dbReference>
<evidence type="ECO:0000256" key="1">
    <source>
        <dbReference type="ARBA" id="ARBA00004496"/>
    </source>
</evidence>
<feature type="non-terminal residue" evidence="7">
    <location>
        <position position="142"/>
    </location>
</feature>
<proteinExistence type="inferred from homology"/>
<keyword evidence="8" id="KW-1185">Reference proteome</keyword>
<dbReference type="InterPro" id="IPR053924">
    <property type="entry name" value="RecX_HTH_2nd"/>
</dbReference>